<dbReference type="GO" id="GO:0050096">
    <property type="term" value="F:methylaspartate ammonia-lyase activity"/>
    <property type="evidence" value="ECO:0007669"/>
    <property type="project" value="UniProtKB-EC"/>
</dbReference>
<dbReference type="Proteomes" id="UP000187012">
    <property type="component" value="Unassembled WGS sequence"/>
</dbReference>
<dbReference type="OrthoDB" id="8630262at2"/>
<dbReference type="InterPro" id="IPR022665">
    <property type="entry name" value="MeAsp_NH4-lyase_N"/>
</dbReference>
<dbReference type="PANTHER" id="PTHR48073:SF2">
    <property type="entry name" value="O-SUCCINYLBENZOATE SYNTHASE"/>
    <property type="match status" value="1"/>
</dbReference>
<dbReference type="SFLD" id="SFLDF00007">
    <property type="entry name" value="methylaspartate_ammonia-lyase"/>
    <property type="match status" value="1"/>
</dbReference>
<evidence type="ECO:0000256" key="6">
    <source>
        <dbReference type="ARBA" id="ARBA00012993"/>
    </source>
</evidence>
<dbReference type="InterPro" id="IPR006395">
    <property type="entry name" value="Me_Asp_am_lyase"/>
</dbReference>
<dbReference type="PIRSF" id="PIRSF017107">
    <property type="entry name" value="MAL"/>
    <property type="match status" value="1"/>
</dbReference>
<evidence type="ECO:0000256" key="8">
    <source>
        <dbReference type="ARBA" id="ARBA00022842"/>
    </source>
</evidence>
<evidence type="ECO:0000259" key="15">
    <source>
        <dbReference type="Pfam" id="PF07476"/>
    </source>
</evidence>
<dbReference type="STRING" id="1247936.BN2475_510019"/>
<feature type="binding site" evidence="11">
    <location>
        <position position="176"/>
    </location>
    <ligand>
        <name>(2S,3S)-3-methyl-L-aspartate</name>
        <dbReference type="ChEBI" id="CHEBI:58724"/>
    </ligand>
</feature>
<comment type="catalytic activity">
    <reaction evidence="1">
        <text>(2S,3S)-3-methyl-L-aspartate = mesaconate + NH4(+)</text>
        <dbReference type="Rhea" id="RHEA:12829"/>
        <dbReference type="ChEBI" id="CHEBI:28938"/>
        <dbReference type="ChEBI" id="CHEBI:36986"/>
        <dbReference type="ChEBI" id="CHEBI:58724"/>
        <dbReference type="EC" id="4.3.1.2"/>
    </reaction>
</comment>
<accession>A0A1N7SD77</accession>
<evidence type="ECO:0000256" key="7">
    <source>
        <dbReference type="ARBA" id="ARBA00022723"/>
    </source>
</evidence>
<dbReference type="Pfam" id="PF05034">
    <property type="entry name" value="MAAL_N"/>
    <property type="match status" value="1"/>
</dbReference>
<feature type="active site" description="Proton acceptor" evidence="10">
    <location>
        <position position="334"/>
    </location>
</feature>
<evidence type="ECO:0000313" key="17">
    <source>
        <dbReference type="Proteomes" id="UP000187012"/>
    </source>
</evidence>
<comment type="cofactor">
    <cofactor evidence="2 13">
        <name>Mg(2+)</name>
        <dbReference type="ChEBI" id="CHEBI:18420"/>
    </cofactor>
</comment>
<evidence type="ECO:0000256" key="2">
    <source>
        <dbReference type="ARBA" id="ARBA00001946"/>
    </source>
</evidence>
<keyword evidence="9 16" id="KW-0456">Lyase</keyword>
<feature type="site" description="Transition state stabilizer" evidence="12">
    <location>
        <position position="198"/>
    </location>
</feature>
<evidence type="ECO:0000256" key="12">
    <source>
        <dbReference type="PIRSR" id="PIRSR017107-3"/>
    </source>
</evidence>
<dbReference type="SUPFAM" id="SSF54826">
    <property type="entry name" value="Enolase N-terminal domain-like"/>
    <property type="match status" value="1"/>
</dbReference>
<evidence type="ECO:0000259" key="14">
    <source>
        <dbReference type="Pfam" id="PF05034"/>
    </source>
</evidence>
<keyword evidence="17" id="KW-1185">Reference proteome</keyword>
<comment type="pathway">
    <text evidence="3">Amino-acid degradation; L-glutamate degradation via mesaconate pathway; acetate and pyruvate from L-glutamate: step 2/4.</text>
</comment>
<dbReference type="InterPro" id="IPR022662">
    <property type="entry name" value="MeAsp_NH4-lyase_C"/>
</dbReference>
<feature type="domain" description="Methylaspartate ammonia-lyase C-terminal" evidence="15">
    <location>
        <begin position="170"/>
        <end position="412"/>
    </location>
</feature>
<dbReference type="SUPFAM" id="SSF51604">
    <property type="entry name" value="Enolase C-terminal domain-like"/>
    <property type="match status" value="1"/>
</dbReference>
<comment type="subunit">
    <text evidence="5">Homodimer.</text>
</comment>
<reference evidence="16 17" key="1">
    <citation type="submission" date="2016-12" db="EMBL/GenBank/DDBJ databases">
        <authorList>
            <person name="Song W.-J."/>
            <person name="Kurnit D.M."/>
        </authorList>
    </citation>
    <scope>NUCLEOTIDE SEQUENCE [LARGE SCALE GENOMIC DNA]</scope>
    <source>
        <strain evidence="16 17">STM7296</strain>
    </source>
</reference>
<evidence type="ECO:0000256" key="1">
    <source>
        <dbReference type="ARBA" id="ARBA00000789"/>
    </source>
</evidence>
<gene>
    <name evidence="16" type="ORF">BN2475_510019</name>
</gene>
<feature type="domain" description="Methylaspartate ammonia-lyase N-terminal" evidence="14">
    <location>
        <begin position="5"/>
        <end position="163"/>
    </location>
</feature>
<evidence type="ECO:0000256" key="3">
    <source>
        <dbReference type="ARBA" id="ARBA00004675"/>
    </source>
</evidence>
<comment type="similarity">
    <text evidence="4">Belongs to the methylaspartate ammonia-lyase family.</text>
</comment>
<dbReference type="GO" id="GO:0019553">
    <property type="term" value="P:L-glutamate catabolic process via L-citramalate"/>
    <property type="evidence" value="ECO:0007669"/>
    <property type="project" value="UniProtKB-UniPathway"/>
</dbReference>
<evidence type="ECO:0000256" key="13">
    <source>
        <dbReference type="PIRSR" id="PIRSR017107-4"/>
    </source>
</evidence>
<evidence type="ECO:0000256" key="5">
    <source>
        <dbReference type="ARBA" id="ARBA00011738"/>
    </source>
</evidence>
<dbReference type="SFLD" id="SFLDS00001">
    <property type="entry name" value="Enolase"/>
    <property type="match status" value="1"/>
</dbReference>
<evidence type="ECO:0000256" key="11">
    <source>
        <dbReference type="PIRSR" id="PIRSR017107-2"/>
    </source>
</evidence>
<dbReference type="EC" id="4.3.1.2" evidence="6"/>
<dbReference type="PANTHER" id="PTHR48073">
    <property type="entry name" value="O-SUCCINYLBENZOATE SYNTHASE-RELATED"/>
    <property type="match status" value="1"/>
</dbReference>
<dbReference type="InterPro" id="IPR036849">
    <property type="entry name" value="Enolase-like_C_sf"/>
</dbReference>
<dbReference type="UniPathway" id="UPA00561">
    <property type="reaction ID" value="UER00618"/>
</dbReference>
<dbReference type="Gene3D" id="3.20.20.120">
    <property type="entry name" value="Enolase-like C-terminal domain"/>
    <property type="match status" value="1"/>
</dbReference>
<evidence type="ECO:0000313" key="16">
    <source>
        <dbReference type="EMBL" id="SIT44929.1"/>
    </source>
</evidence>
<feature type="binding site" evidence="13">
    <location>
        <position position="276"/>
    </location>
    <ligand>
        <name>Mg(2+)</name>
        <dbReference type="ChEBI" id="CHEBI:18420"/>
    </ligand>
</feature>
<dbReference type="SFLD" id="SFLDG00151">
    <property type="entry name" value="methylaspartate_ammonia-lyase"/>
    <property type="match status" value="1"/>
</dbReference>
<dbReference type="RefSeq" id="WP_094781747.1">
    <property type="nucleotide sequence ID" value="NZ_CYGX02000051.1"/>
</dbReference>
<organism evidence="16 17">
    <name type="scientific">Paraburkholderia ribeironis</name>
    <dbReference type="NCBI Taxonomy" id="1247936"/>
    <lineage>
        <taxon>Bacteria</taxon>
        <taxon>Pseudomonadati</taxon>
        <taxon>Pseudomonadota</taxon>
        <taxon>Betaproteobacteria</taxon>
        <taxon>Burkholderiales</taxon>
        <taxon>Burkholderiaceae</taxon>
        <taxon>Paraburkholderia</taxon>
    </lineage>
</organism>
<protein>
    <recommendedName>
        <fullName evidence="6">methylaspartate ammonia-lyase</fullName>
        <ecNumber evidence="6">4.3.1.2</ecNumber>
    </recommendedName>
</protein>
<feature type="binding site" evidence="11">
    <location>
        <position position="332"/>
    </location>
    <ligand>
        <name>(2S,3S)-3-methyl-L-aspartate</name>
        <dbReference type="ChEBI" id="CHEBI:58724"/>
    </ligand>
</feature>
<evidence type="ECO:0000256" key="10">
    <source>
        <dbReference type="PIRSR" id="PIRSR017107-1"/>
    </source>
</evidence>
<evidence type="ECO:0000256" key="9">
    <source>
        <dbReference type="ARBA" id="ARBA00023239"/>
    </source>
</evidence>
<dbReference type="Pfam" id="PF07476">
    <property type="entry name" value="MAAL_C"/>
    <property type="match status" value="1"/>
</dbReference>
<name>A0A1N7SD77_9BURK</name>
<keyword evidence="8 13" id="KW-0460">Magnesium</keyword>
<proteinExistence type="inferred from homology"/>
<dbReference type="EMBL" id="CYGX02000051">
    <property type="protein sequence ID" value="SIT44929.1"/>
    <property type="molecule type" value="Genomic_DNA"/>
</dbReference>
<sequence>MSSVTIQKVLASPGVGSFFFDDQAAIKAGAKRDGAAYIGKAQTPGFKAVREPSESVSVMFLLSDGYIAKGDCASVQYTGVGGREPRFHADQLAAQIEQELAPKLVGLDVRSFRETAVFAENAIGQVFAAKRAAAYGVSQALLDAAAHTAGHHLMAQVIKDEWKIERPLAAVPIYGQSGDERYTNVDKMILKRVPVMPHGLINTPDLVGADGAALEAYINWLRARIEQLRASEDYQPVIHIDVYGLIGAVAGGSVETTADIIQRLERAAGPHELRIEHPMDAGGRDAQIETLGSLRRLLKSRGSKAAIMADEWANTAEDIHLFASAGAVDMIQIKTPDLGSLHNSIDAILDCHKHGVGPVLGGTCAETDVSARATTNIGVATGVTQMLAKPGMGFDEGFNIVFNEMNRALRIAELLR</sequence>
<dbReference type="Gene3D" id="3.30.390.10">
    <property type="entry name" value="Enolase-like, N-terminal domain"/>
    <property type="match status" value="1"/>
</dbReference>
<keyword evidence="7 13" id="KW-0479">Metal-binding</keyword>
<dbReference type="GO" id="GO:0046872">
    <property type="term" value="F:metal ion binding"/>
    <property type="evidence" value="ECO:0007669"/>
    <property type="project" value="UniProtKB-KW"/>
</dbReference>
<evidence type="ECO:0000256" key="4">
    <source>
        <dbReference type="ARBA" id="ARBA00009954"/>
    </source>
</evidence>
<feature type="binding site" evidence="13">
    <location>
        <position position="241"/>
    </location>
    <ligand>
        <name>Mg(2+)</name>
        <dbReference type="ChEBI" id="CHEBI:18420"/>
    </ligand>
</feature>
<feature type="binding site" evidence="13">
    <location>
        <position position="310"/>
    </location>
    <ligand>
        <name>Mg(2+)</name>
        <dbReference type="ChEBI" id="CHEBI:18420"/>
    </ligand>
</feature>
<dbReference type="InterPro" id="IPR029017">
    <property type="entry name" value="Enolase-like_N"/>
</dbReference>
<dbReference type="AlphaFoldDB" id="A0A1N7SD77"/>
<dbReference type="NCBIfam" id="TIGR01502">
    <property type="entry name" value="B_methylAsp_ase"/>
    <property type="match status" value="1"/>
</dbReference>